<dbReference type="EMBL" id="CCYA01000252">
    <property type="protein sequence ID" value="CEH15014.1"/>
    <property type="molecule type" value="Genomic_DNA"/>
</dbReference>
<dbReference type="PANTHER" id="PTHR33797:SF2">
    <property type="entry name" value="ORGANIC HYDROPEROXIDE RESISTANCE PROTEIN-LIKE"/>
    <property type="match status" value="1"/>
</dbReference>
<dbReference type="AlphaFoldDB" id="A0A0P1BGB7"/>
<accession>A0A0P1BGB7</accession>
<name>A0A0P1BGB7_9BASI</name>
<keyword evidence="3" id="KW-1185">Reference proteome</keyword>
<reference evidence="2 3" key="1">
    <citation type="submission" date="2014-09" db="EMBL/GenBank/DDBJ databases">
        <authorList>
            <person name="Magalhaes I.L.F."/>
            <person name="Oliveira U."/>
            <person name="Santos F.R."/>
            <person name="Vidigal T.H.D.A."/>
            <person name="Brescovit A.D."/>
            <person name="Santos A.J."/>
        </authorList>
    </citation>
    <scope>NUCLEOTIDE SEQUENCE [LARGE SCALE GENOMIC DNA]</scope>
</reference>
<dbReference type="InterPro" id="IPR036102">
    <property type="entry name" value="OsmC/Ohrsf"/>
</dbReference>
<proteinExistence type="inferred from homology"/>
<evidence type="ECO:0000313" key="2">
    <source>
        <dbReference type="EMBL" id="CEH15014.1"/>
    </source>
</evidence>
<organism evidence="2 3">
    <name type="scientific">Ceraceosorus bombacis</name>
    <dbReference type="NCBI Taxonomy" id="401625"/>
    <lineage>
        <taxon>Eukaryota</taxon>
        <taxon>Fungi</taxon>
        <taxon>Dikarya</taxon>
        <taxon>Basidiomycota</taxon>
        <taxon>Ustilaginomycotina</taxon>
        <taxon>Exobasidiomycetes</taxon>
        <taxon>Ceraceosorales</taxon>
        <taxon>Ceraceosoraceae</taxon>
        <taxon>Ceraceosorus</taxon>
    </lineage>
</organism>
<sequence>MPSAQALRLLSRPALAVKASGARVSVRQSPIRAGLRAFSSSSPALDPKYTTAAKASGAGRNGKTELVDAGAGSISSVKLAMPKELGGQGDGNNPEQLFALGYSACFLSALQLYGRTNKLSVPDDLAITTQVTIAKDDTSFGLAVQIKAKSDKADKSELEKLLEGAHQVCPYSKATRGNIPVELHVE</sequence>
<dbReference type="InterPro" id="IPR003718">
    <property type="entry name" value="OsmC/Ohr_fam"/>
</dbReference>
<dbReference type="InterPro" id="IPR019953">
    <property type="entry name" value="OHR"/>
</dbReference>
<dbReference type="PANTHER" id="PTHR33797">
    <property type="entry name" value="ORGANIC HYDROPEROXIDE RESISTANCE PROTEIN-LIKE"/>
    <property type="match status" value="1"/>
</dbReference>
<dbReference type="NCBIfam" id="TIGR03561">
    <property type="entry name" value="organ_hyd_perox"/>
    <property type="match status" value="1"/>
</dbReference>
<dbReference type="GO" id="GO:0006979">
    <property type="term" value="P:response to oxidative stress"/>
    <property type="evidence" value="ECO:0007669"/>
    <property type="project" value="InterPro"/>
</dbReference>
<dbReference type="Gene3D" id="3.30.300.20">
    <property type="match status" value="1"/>
</dbReference>
<protein>
    <submittedName>
        <fullName evidence="2">Peroxiredoxin, OsmC-like protein</fullName>
    </submittedName>
</protein>
<dbReference type="Gene3D" id="2.20.25.10">
    <property type="match status" value="1"/>
</dbReference>
<dbReference type="Pfam" id="PF02566">
    <property type="entry name" value="OsmC"/>
    <property type="match status" value="1"/>
</dbReference>
<dbReference type="OrthoDB" id="60422at2759"/>
<dbReference type="InterPro" id="IPR015946">
    <property type="entry name" value="KH_dom-like_a/b"/>
</dbReference>
<dbReference type="Proteomes" id="UP000054845">
    <property type="component" value="Unassembled WGS sequence"/>
</dbReference>
<evidence type="ECO:0000256" key="1">
    <source>
        <dbReference type="ARBA" id="ARBA00007378"/>
    </source>
</evidence>
<dbReference type="SUPFAM" id="SSF82784">
    <property type="entry name" value="OsmC-like"/>
    <property type="match status" value="1"/>
</dbReference>
<comment type="similarity">
    <text evidence="1">Belongs to the OsmC/Ohr family.</text>
</comment>
<evidence type="ECO:0000313" key="3">
    <source>
        <dbReference type="Proteomes" id="UP000054845"/>
    </source>
</evidence>